<dbReference type="InterPro" id="IPR017853">
    <property type="entry name" value="GH"/>
</dbReference>
<dbReference type="InterPro" id="IPR001764">
    <property type="entry name" value="Glyco_hydro_3_N"/>
</dbReference>
<dbReference type="Pfam" id="PF01915">
    <property type="entry name" value="Glyco_hydro_3_C"/>
    <property type="match status" value="1"/>
</dbReference>
<evidence type="ECO:0000256" key="9">
    <source>
        <dbReference type="ARBA" id="ARBA00023295"/>
    </source>
</evidence>
<dbReference type="PANTHER" id="PTHR42715">
    <property type="entry name" value="BETA-GLUCOSIDASE"/>
    <property type="match status" value="1"/>
</dbReference>
<comment type="catalytic activity">
    <reaction evidence="1">
        <text>Hydrolysis of terminal, non-reducing beta-D-glucosyl residues with release of beta-D-glucose.</text>
        <dbReference type="EC" id="3.2.1.21"/>
    </reaction>
</comment>
<evidence type="ECO:0000256" key="2">
    <source>
        <dbReference type="ARBA" id="ARBA00004987"/>
    </source>
</evidence>
<keyword evidence="8" id="KW-0119">Carbohydrate metabolism</keyword>
<organism evidence="13 14">
    <name type="scientific">Suillus placidus</name>
    <dbReference type="NCBI Taxonomy" id="48579"/>
    <lineage>
        <taxon>Eukaryota</taxon>
        <taxon>Fungi</taxon>
        <taxon>Dikarya</taxon>
        <taxon>Basidiomycota</taxon>
        <taxon>Agaricomycotina</taxon>
        <taxon>Agaricomycetes</taxon>
        <taxon>Agaricomycetidae</taxon>
        <taxon>Boletales</taxon>
        <taxon>Suillineae</taxon>
        <taxon>Suillaceae</taxon>
        <taxon>Suillus</taxon>
    </lineage>
</organism>
<keyword evidence="9" id="KW-0326">Glycosidase</keyword>
<dbReference type="PANTHER" id="PTHR42715:SF2">
    <property type="entry name" value="BETA-GLUCOSIDASE F-RELATED"/>
    <property type="match status" value="1"/>
</dbReference>
<keyword evidence="10" id="KW-0624">Polysaccharide degradation</keyword>
<dbReference type="FunFam" id="3.40.50.1700:FF:000003">
    <property type="entry name" value="Probable beta-glucosidase"/>
    <property type="match status" value="1"/>
</dbReference>
<evidence type="ECO:0000256" key="10">
    <source>
        <dbReference type="ARBA" id="ARBA00023326"/>
    </source>
</evidence>
<evidence type="ECO:0000256" key="3">
    <source>
        <dbReference type="ARBA" id="ARBA00005336"/>
    </source>
</evidence>
<dbReference type="GO" id="GO:0030245">
    <property type="term" value="P:cellulose catabolic process"/>
    <property type="evidence" value="ECO:0007669"/>
    <property type="project" value="UniProtKB-KW"/>
</dbReference>
<dbReference type="AlphaFoldDB" id="A0A9P7D2P4"/>
<feature type="transmembrane region" description="Helical" evidence="11">
    <location>
        <begin position="75"/>
        <end position="96"/>
    </location>
</feature>
<evidence type="ECO:0000259" key="12">
    <source>
        <dbReference type="SMART" id="SM01217"/>
    </source>
</evidence>
<dbReference type="InterPro" id="IPR013783">
    <property type="entry name" value="Ig-like_fold"/>
</dbReference>
<dbReference type="EC" id="3.2.1.21" evidence="4"/>
<keyword evidence="5 13" id="KW-0378">Hydrolase</keyword>
<evidence type="ECO:0000256" key="7">
    <source>
        <dbReference type="ARBA" id="ARBA00023180"/>
    </source>
</evidence>
<name>A0A9P7D2P4_9AGAM</name>
<dbReference type="InterPro" id="IPR050288">
    <property type="entry name" value="Cellulose_deg_GH3"/>
</dbReference>
<dbReference type="FunFam" id="3.20.20.300:FF:000002">
    <property type="entry name" value="Probable beta-glucosidase"/>
    <property type="match status" value="1"/>
</dbReference>
<dbReference type="Gene3D" id="3.20.20.300">
    <property type="entry name" value="Glycoside hydrolase, family 3, N-terminal domain"/>
    <property type="match status" value="1"/>
</dbReference>
<dbReference type="Proteomes" id="UP000714275">
    <property type="component" value="Unassembled WGS sequence"/>
</dbReference>
<dbReference type="OrthoDB" id="416222at2759"/>
<keyword evidence="11" id="KW-0472">Membrane</keyword>
<dbReference type="Gene3D" id="2.60.40.10">
    <property type="entry name" value="Immunoglobulins"/>
    <property type="match status" value="1"/>
</dbReference>
<keyword evidence="6" id="KW-0136">Cellulose degradation</keyword>
<evidence type="ECO:0000256" key="11">
    <source>
        <dbReference type="SAM" id="Phobius"/>
    </source>
</evidence>
<dbReference type="PRINTS" id="PR00133">
    <property type="entry name" value="GLHYDRLASE3"/>
</dbReference>
<accession>A0A9P7D2P4</accession>
<evidence type="ECO:0000313" key="13">
    <source>
        <dbReference type="EMBL" id="KAG1778035.1"/>
    </source>
</evidence>
<gene>
    <name evidence="13" type="ORF">EV702DRAFT_1096774</name>
</gene>
<dbReference type="InterPro" id="IPR036881">
    <property type="entry name" value="Glyco_hydro_3_C_sf"/>
</dbReference>
<dbReference type="SUPFAM" id="SSF51445">
    <property type="entry name" value="(Trans)glycosidases"/>
    <property type="match status" value="1"/>
</dbReference>
<keyword evidence="11" id="KW-0812">Transmembrane</keyword>
<dbReference type="InterPro" id="IPR036962">
    <property type="entry name" value="Glyco_hydro_3_N_sf"/>
</dbReference>
<dbReference type="InterPro" id="IPR026891">
    <property type="entry name" value="Fn3-like"/>
</dbReference>
<dbReference type="Pfam" id="PF00933">
    <property type="entry name" value="Glyco_hydro_3"/>
    <property type="match status" value="1"/>
</dbReference>
<comment type="pathway">
    <text evidence="2">Glycan metabolism; cellulose degradation.</text>
</comment>
<comment type="caution">
    <text evidence="13">The sequence shown here is derived from an EMBL/GenBank/DDBJ whole genome shotgun (WGS) entry which is preliminary data.</text>
</comment>
<evidence type="ECO:0000313" key="14">
    <source>
        <dbReference type="Proteomes" id="UP000714275"/>
    </source>
</evidence>
<sequence>MILVGTNAGAPAGTGSGVEVAIGFPAGLVFGSNQVQNRRFVHKINLVTFGRSSICLSYFPPESTRAAVMLTLSKLLLLSCIISFVLGAPALVPSAATPSSPGGNVSTTVAGPYSPVITSSNSSSTSAVSSTASSASASTSGASTTGVITIPLSSYSFTPYPTPTLNPRPPVFPATDPLNPPSVSSDPQVVPDFAPAWTTAYQKAKNLISDYTIEEKVNITTGVGWANGLCVGNIPPNKNFPGLCLEDSPLAVRFADYATAFPAGIQVASTWNRALMRARGLALGQEFKGKGVNIALGPMMNMGRIGQGGRNWEGFGADPFLTGESAYETILGLQNGGVQATAKHFINNEQEHFRTSESSNVDDRTQHEIYAHPFLRSVMAGVSSVMCSYNLVNETYACNNDKMLNDILKREYGFQGFVQSDWSATMSTLSAVAGLDMTMPGDITFDSGDSYFGGNLTDYVNDGYISMARLDDMATRIIAAWYFLHQDEAYPATNFNAFNPTDEVTNKHVNVQADHYKLVREIGAAGTVLLKNKNCALPLDKPRNMVLIGSDAGPGKSGPNEFSDQGGSDGILAMGWGSGTGNFPYLISPLEGIQERARQDGSSVFWDFDDWNTALAGNMAYGQAVALVFTNSDSGEDYITVDGNEGDRNNLTAWHNGDDLILAVAAQNNNTIVVVNSVGPLIIEPWIEHPNITAVVWAGIQGQEAGNAIADVLYGAYNPSGRLPYTIAKDLADYPAQLVTDDSGSEIVTIDYTEGLFIDYRHFDQANITPRFEFGFGLSYTTFTYSELCVTPIHSSDTDQEDLITAWENGKASPIVEGSSTALWLHEPAFQVTFKVTNTGLVSGTEIPQLYIHFPSSASEPPSVLKGFTNVEISPYDTEQVSITLSRYDLSIWDVVAQGWRKPDGQISFSIGASSRDFRLQGDIPT</sequence>
<dbReference type="EMBL" id="JABBWD010000017">
    <property type="protein sequence ID" value="KAG1778035.1"/>
    <property type="molecule type" value="Genomic_DNA"/>
</dbReference>
<keyword evidence="7" id="KW-0325">Glycoprotein</keyword>
<keyword evidence="11" id="KW-1133">Transmembrane helix</keyword>
<reference evidence="13" key="1">
    <citation type="journal article" date="2020" name="New Phytol.">
        <title>Comparative genomics reveals dynamic genome evolution in host specialist ectomycorrhizal fungi.</title>
        <authorList>
            <person name="Lofgren L.A."/>
            <person name="Nguyen N.H."/>
            <person name="Vilgalys R."/>
            <person name="Ruytinx J."/>
            <person name="Liao H.L."/>
            <person name="Branco S."/>
            <person name="Kuo A."/>
            <person name="LaButti K."/>
            <person name="Lipzen A."/>
            <person name="Andreopoulos W."/>
            <person name="Pangilinan J."/>
            <person name="Riley R."/>
            <person name="Hundley H."/>
            <person name="Na H."/>
            <person name="Barry K."/>
            <person name="Grigoriev I.V."/>
            <person name="Stajich J.E."/>
            <person name="Kennedy P.G."/>
        </authorList>
    </citation>
    <scope>NUCLEOTIDE SEQUENCE</scope>
    <source>
        <strain evidence="13">DOB743</strain>
    </source>
</reference>
<dbReference type="SMART" id="SM01217">
    <property type="entry name" value="Fn3_like"/>
    <property type="match status" value="1"/>
</dbReference>
<feature type="domain" description="Fibronectin type III-like" evidence="12">
    <location>
        <begin position="846"/>
        <end position="915"/>
    </location>
</feature>
<keyword evidence="14" id="KW-1185">Reference proteome</keyword>
<dbReference type="Gene3D" id="3.40.50.1700">
    <property type="entry name" value="Glycoside hydrolase family 3 C-terminal domain"/>
    <property type="match status" value="1"/>
</dbReference>
<proteinExistence type="inferred from homology"/>
<evidence type="ECO:0000256" key="8">
    <source>
        <dbReference type="ARBA" id="ARBA00023277"/>
    </source>
</evidence>
<evidence type="ECO:0000256" key="1">
    <source>
        <dbReference type="ARBA" id="ARBA00000448"/>
    </source>
</evidence>
<evidence type="ECO:0000256" key="4">
    <source>
        <dbReference type="ARBA" id="ARBA00012744"/>
    </source>
</evidence>
<dbReference type="InterPro" id="IPR002772">
    <property type="entry name" value="Glyco_hydro_3_C"/>
</dbReference>
<dbReference type="GO" id="GO:0008422">
    <property type="term" value="F:beta-glucosidase activity"/>
    <property type="evidence" value="ECO:0007669"/>
    <property type="project" value="UniProtKB-EC"/>
</dbReference>
<evidence type="ECO:0000256" key="5">
    <source>
        <dbReference type="ARBA" id="ARBA00022801"/>
    </source>
</evidence>
<evidence type="ECO:0000256" key="6">
    <source>
        <dbReference type="ARBA" id="ARBA00023001"/>
    </source>
</evidence>
<comment type="similarity">
    <text evidence="3">Belongs to the glycosyl hydrolase 3 family.</text>
</comment>
<dbReference type="SUPFAM" id="SSF52279">
    <property type="entry name" value="Beta-D-glucan exohydrolase, C-terminal domain"/>
    <property type="match status" value="1"/>
</dbReference>
<dbReference type="Pfam" id="PF14310">
    <property type="entry name" value="Fn3-like"/>
    <property type="match status" value="1"/>
</dbReference>
<protein>
    <recommendedName>
        <fullName evidence="4">beta-glucosidase</fullName>
        <ecNumber evidence="4">3.2.1.21</ecNumber>
    </recommendedName>
</protein>